<name>A0A1G2F606_9BACT</name>
<feature type="domain" description="Type IV secretion system coupling protein TraD DNA-binding" evidence="1">
    <location>
        <begin position="24"/>
        <end position="347"/>
    </location>
</feature>
<evidence type="ECO:0000259" key="1">
    <source>
        <dbReference type="Pfam" id="PF10412"/>
    </source>
</evidence>
<dbReference type="InterPro" id="IPR027417">
    <property type="entry name" value="P-loop_NTPase"/>
</dbReference>
<dbReference type="Proteomes" id="UP000177810">
    <property type="component" value="Unassembled WGS sequence"/>
</dbReference>
<dbReference type="SUPFAM" id="SSF52540">
    <property type="entry name" value="P-loop containing nucleoside triphosphate hydrolases"/>
    <property type="match status" value="1"/>
</dbReference>
<feature type="domain" description="CxxC-x17-CxxC" evidence="2">
    <location>
        <begin position="441"/>
        <end position="477"/>
    </location>
</feature>
<comment type="caution">
    <text evidence="3">The sequence shown here is derived from an EMBL/GenBank/DDBJ whole genome shotgun (WGS) entry which is preliminary data.</text>
</comment>
<accession>A0A1G2F606</accession>
<evidence type="ECO:0000259" key="2">
    <source>
        <dbReference type="Pfam" id="PF23477"/>
    </source>
</evidence>
<dbReference type="Pfam" id="PF23477">
    <property type="entry name" value="zf_Tbcl_2"/>
    <property type="match status" value="1"/>
</dbReference>
<protein>
    <submittedName>
        <fullName evidence="3">Uncharacterized protein</fullName>
    </submittedName>
</protein>
<dbReference type="PANTHER" id="PTHR30121">
    <property type="entry name" value="UNCHARACTERIZED PROTEIN YJGR-RELATED"/>
    <property type="match status" value="1"/>
</dbReference>
<dbReference type="Pfam" id="PF10412">
    <property type="entry name" value="TrwB_AAD_bind"/>
    <property type="match status" value="1"/>
</dbReference>
<evidence type="ECO:0000313" key="4">
    <source>
        <dbReference type="Proteomes" id="UP000177810"/>
    </source>
</evidence>
<dbReference type="STRING" id="1801990.A2V69_01645"/>
<dbReference type="AlphaFoldDB" id="A0A1G2F606"/>
<dbReference type="InterPro" id="IPR019476">
    <property type="entry name" value="T4SS_TraD_DNA-bd"/>
</dbReference>
<organism evidence="3 4">
    <name type="scientific">Candidatus Portnoybacteria bacterium RBG_13_40_8</name>
    <dbReference type="NCBI Taxonomy" id="1801990"/>
    <lineage>
        <taxon>Bacteria</taxon>
        <taxon>Candidatus Portnoyibacteriota</taxon>
    </lineage>
</organism>
<proteinExistence type="predicted"/>
<dbReference type="NCBIfam" id="TIGR04272">
    <property type="entry name" value="cxxc_cxxc_Mbark"/>
    <property type="match status" value="1"/>
</dbReference>
<dbReference type="InterPro" id="IPR026363">
    <property type="entry name" value="CxxC-x17-CxxC_dom"/>
</dbReference>
<dbReference type="PANTHER" id="PTHR30121:SF11">
    <property type="entry name" value="AAA+ ATPASE DOMAIN-CONTAINING PROTEIN"/>
    <property type="match status" value="1"/>
</dbReference>
<dbReference type="Gene3D" id="3.40.50.300">
    <property type="entry name" value="P-loop containing nucleotide triphosphate hydrolases"/>
    <property type="match status" value="2"/>
</dbReference>
<evidence type="ECO:0000313" key="3">
    <source>
        <dbReference type="EMBL" id="OGZ33212.1"/>
    </source>
</evidence>
<dbReference type="InterPro" id="IPR051162">
    <property type="entry name" value="T4SS_component"/>
</dbReference>
<reference evidence="3 4" key="1">
    <citation type="journal article" date="2016" name="Nat. Commun.">
        <title>Thousands of microbial genomes shed light on interconnected biogeochemical processes in an aquifer system.</title>
        <authorList>
            <person name="Anantharaman K."/>
            <person name="Brown C.T."/>
            <person name="Hug L.A."/>
            <person name="Sharon I."/>
            <person name="Castelle C.J."/>
            <person name="Probst A.J."/>
            <person name="Thomas B.C."/>
            <person name="Singh A."/>
            <person name="Wilkins M.J."/>
            <person name="Karaoz U."/>
            <person name="Brodie E.L."/>
            <person name="Williams K.H."/>
            <person name="Hubbard S.S."/>
            <person name="Banfield J.F."/>
        </authorList>
    </citation>
    <scope>NUCLEOTIDE SEQUENCE [LARGE SCALE GENOMIC DNA]</scope>
</reference>
<gene>
    <name evidence="3" type="ORF">A2V69_01645</name>
</gene>
<dbReference type="CDD" id="cd01127">
    <property type="entry name" value="TrwB_TraG_TraD_VirD4"/>
    <property type="match status" value="1"/>
</dbReference>
<sequence>MDNNDITIFAETNFRNRKTKFGIKTDDRRRHVYIVGKTGTGKTALLENMAVQDIQKGYGVAVVDPHGEFAEKMLDFVPSNRVNDVVYINPADIEHPISFNIMEKVGPEYRHLVASGLVGVFKKIWFDMWSSRMEYITYNTVLALLEYPGSTLMGINRMLADKDYRQRVVEKITDPTVKGFWNNEFAKYPDRFREEAVAPIQNKIGQFISSPLIRNIIGQVKSSIDMRKIIDEGKILIVNLSKGRIGEDASNLLGALVITRLQLAAMTRVDVPEEERRDFYLYVDEFQNFATEAFANILSEARKYHLCLILTHQYIAQLDQMTDKGKSTKVRDAVFGNVGTLITFRVGASDAEFLEKEFVPEFTIDDLVNLDKYNIYLKLMIDGAASRAFSATTLAPFPKLEKSYRDKIIKASREHYSVPKKDIEEKLIKWSESVQQEEDKKKKYDATCSQCGKKTKVAFQPDGVRPVYCPDCLRKTREVVTKPATEAKKETISLEEAIKQSPQSFKKIKKEPDLEEVRKAIEEAMKEKE</sequence>
<dbReference type="EMBL" id="MHMT01000003">
    <property type="protein sequence ID" value="OGZ33212.1"/>
    <property type="molecule type" value="Genomic_DNA"/>
</dbReference>